<evidence type="ECO:0000256" key="2">
    <source>
        <dbReference type="ARBA" id="ARBA00022840"/>
    </source>
</evidence>
<dbReference type="AlphaFoldDB" id="A0A939C5V9"/>
<dbReference type="GO" id="GO:0005524">
    <property type="term" value="F:ATP binding"/>
    <property type="evidence" value="ECO:0007669"/>
    <property type="project" value="UniProtKB-KW"/>
</dbReference>
<dbReference type="SUPFAM" id="SSF48452">
    <property type="entry name" value="TPR-like"/>
    <property type="match status" value="1"/>
</dbReference>
<dbReference type="Gene3D" id="1.10.8.60">
    <property type="match status" value="1"/>
</dbReference>
<evidence type="ECO:0000313" key="8">
    <source>
        <dbReference type="Proteomes" id="UP000663801"/>
    </source>
</evidence>
<dbReference type="EMBL" id="JAERWL010000010">
    <property type="protein sequence ID" value="MBM9477344.1"/>
    <property type="molecule type" value="Genomic_DNA"/>
</dbReference>
<comment type="caution">
    <text evidence="7">The sequence shown here is derived from an EMBL/GenBank/DDBJ whole genome shotgun (WGS) entry which is preliminary data.</text>
</comment>
<dbReference type="InterPro" id="IPR003960">
    <property type="entry name" value="ATPase_AAA_CS"/>
</dbReference>
<keyword evidence="3" id="KW-0175">Coiled coil</keyword>
<dbReference type="InterPro" id="IPR011990">
    <property type="entry name" value="TPR-like_helical_dom_sf"/>
</dbReference>
<feature type="domain" description="AAA+ ATPase" evidence="6">
    <location>
        <begin position="193"/>
        <end position="332"/>
    </location>
</feature>
<organism evidence="7 8">
    <name type="scientific">Nakamurella flavida</name>
    <dbReference type="NCBI Taxonomy" id="363630"/>
    <lineage>
        <taxon>Bacteria</taxon>
        <taxon>Bacillati</taxon>
        <taxon>Actinomycetota</taxon>
        <taxon>Actinomycetes</taxon>
        <taxon>Nakamurellales</taxon>
        <taxon>Nakamurellaceae</taxon>
        <taxon>Nakamurella</taxon>
    </lineage>
</organism>
<dbReference type="InterPro" id="IPR003593">
    <property type="entry name" value="AAA+_ATPase"/>
</dbReference>
<evidence type="ECO:0000256" key="1">
    <source>
        <dbReference type="ARBA" id="ARBA00022741"/>
    </source>
</evidence>
<dbReference type="InterPro" id="IPR027417">
    <property type="entry name" value="P-loop_NTPase"/>
</dbReference>
<dbReference type="RefSeq" id="WP_205257458.1">
    <property type="nucleotide sequence ID" value="NZ_BAAAPV010000003.1"/>
</dbReference>
<dbReference type="Gene3D" id="3.40.50.300">
    <property type="entry name" value="P-loop containing nucleotide triphosphate hydrolases"/>
    <property type="match status" value="1"/>
</dbReference>
<dbReference type="Proteomes" id="UP000663801">
    <property type="component" value="Unassembled WGS sequence"/>
</dbReference>
<dbReference type="Pfam" id="PF17862">
    <property type="entry name" value="AAA_lid_3"/>
    <property type="match status" value="1"/>
</dbReference>
<proteinExistence type="inferred from homology"/>
<dbReference type="GO" id="GO:0016887">
    <property type="term" value="F:ATP hydrolysis activity"/>
    <property type="evidence" value="ECO:0007669"/>
    <property type="project" value="InterPro"/>
</dbReference>
<dbReference type="SMART" id="SM00382">
    <property type="entry name" value="AAA"/>
    <property type="match status" value="1"/>
</dbReference>
<sequence length="442" mass="46504">MPADDTAVITALQAVLEADPANAVVRLHLADLLLAAGRREEALASVAAVLSREPTSAPARAALQRVLGGAPGPDPTRPSGGAAGEPAPDGPGPSGRPDEDETPGLAPDADEPADEADGTPSFDWSAAEHDVGVDVPPPFVAEDLDDAPVEVERTVDIRLADVAGMQDVKDRLEVAFLGPMRNPEMAAAFGKTLRGGLLLYGPPGVGKTYIARALAGEMGASFTSVSMADILDGWLGAAEKNIQQLFRYARRNGPCVLFFDEVDAIGHRRSRIGSGWSGLRGAVQQLLTEMDSVGADNEDLFVLGATNAPWDVDPALRRPGRFDRTVLVLPPDTEARRAMLRAQLSTRPVAGIAVERLVTATADYSGADLKHLCDSAAELALADSVRAGQVRPIGMADFDRVLAEIGPSTLPWLESARTVVAYGNAGGEYDDLLAYLAERKLL</sequence>
<feature type="region of interest" description="Disordered" evidence="5">
    <location>
        <begin position="66"/>
        <end position="124"/>
    </location>
</feature>
<accession>A0A939C5V9</accession>
<feature type="compositionally biased region" description="Acidic residues" evidence="5">
    <location>
        <begin position="98"/>
        <end position="117"/>
    </location>
</feature>
<evidence type="ECO:0000256" key="3">
    <source>
        <dbReference type="ARBA" id="ARBA00023054"/>
    </source>
</evidence>
<dbReference type="PANTHER" id="PTHR23077">
    <property type="entry name" value="AAA-FAMILY ATPASE"/>
    <property type="match status" value="1"/>
</dbReference>
<dbReference type="InterPro" id="IPR003959">
    <property type="entry name" value="ATPase_AAA_core"/>
</dbReference>
<feature type="compositionally biased region" description="Low complexity" evidence="5">
    <location>
        <begin position="78"/>
        <end position="87"/>
    </location>
</feature>
<keyword evidence="1 4" id="KW-0547">Nucleotide-binding</keyword>
<dbReference type="Pfam" id="PF00004">
    <property type="entry name" value="AAA"/>
    <property type="match status" value="1"/>
</dbReference>
<evidence type="ECO:0000256" key="5">
    <source>
        <dbReference type="SAM" id="MobiDB-lite"/>
    </source>
</evidence>
<dbReference type="PANTHER" id="PTHR23077:SF171">
    <property type="entry name" value="NUCLEAR VALOSIN-CONTAINING PROTEIN-LIKE"/>
    <property type="match status" value="1"/>
</dbReference>
<keyword evidence="2 4" id="KW-0067">ATP-binding</keyword>
<dbReference type="Pfam" id="PF14559">
    <property type="entry name" value="TPR_19"/>
    <property type="match status" value="1"/>
</dbReference>
<dbReference type="FunFam" id="3.40.50.300:FF:001025">
    <property type="entry name" value="ATPase family, AAA domain-containing 2B"/>
    <property type="match status" value="1"/>
</dbReference>
<dbReference type="Gene3D" id="1.25.40.10">
    <property type="entry name" value="Tetratricopeptide repeat domain"/>
    <property type="match status" value="1"/>
</dbReference>
<dbReference type="PROSITE" id="PS00674">
    <property type="entry name" value="AAA"/>
    <property type="match status" value="1"/>
</dbReference>
<reference evidence="7" key="1">
    <citation type="submission" date="2021-01" db="EMBL/GenBank/DDBJ databases">
        <title>KCTC 19127 draft genome.</title>
        <authorList>
            <person name="An D."/>
        </authorList>
    </citation>
    <scope>NUCLEOTIDE SEQUENCE</scope>
    <source>
        <strain evidence="7">KCTC 19127</strain>
    </source>
</reference>
<evidence type="ECO:0000259" key="6">
    <source>
        <dbReference type="SMART" id="SM00382"/>
    </source>
</evidence>
<keyword evidence="8" id="KW-1185">Reference proteome</keyword>
<name>A0A939C5V9_9ACTN</name>
<comment type="similarity">
    <text evidence="4">Belongs to the AAA ATPase family.</text>
</comment>
<evidence type="ECO:0000313" key="7">
    <source>
        <dbReference type="EMBL" id="MBM9477344.1"/>
    </source>
</evidence>
<evidence type="ECO:0000256" key="4">
    <source>
        <dbReference type="RuleBase" id="RU003651"/>
    </source>
</evidence>
<dbReference type="SUPFAM" id="SSF52540">
    <property type="entry name" value="P-loop containing nucleoside triphosphate hydrolases"/>
    <property type="match status" value="1"/>
</dbReference>
<gene>
    <name evidence="7" type="ORF">JL107_12900</name>
</gene>
<dbReference type="InterPro" id="IPR041569">
    <property type="entry name" value="AAA_lid_3"/>
</dbReference>
<protein>
    <submittedName>
        <fullName evidence="7">Tetratricopeptide repeat protein</fullName>
    </submittedName>
</protein>
<dbReference type="InterPro" id="IPR050168">
    <property type="entry name" value="AAA_ATPase_domain"/>
</dbReference>